<sequence>MTLLQHSTLRRLLFDSQERGIVFFLCHFLGCKKTIHFGATSFEWFEDDSQQFRDSRMGAPAQSGEMVPNLRELAPSVDPNTVSTISISELDKQSRDEFGELDEEKVPSRANVPGLPTPAFCSISQELDASTSSFEG</sequence>
<name>A0A0H2RCR6_9AGAM</name>
<organism evidence="1 2">
    <name type="scientific">Schizopora paradoxa</name>
    <dbReference type="NCBI Taxonomy" id="27342"/>
    <lineage>
        <taxon>Eukaryota</taxon>
        <taxon>Fungi</taxon>
        <taxon>Dikarya</taxon>
        <taxon>Basidiomycota</taxon>
        <taxon>Agaricomycotina</taxon>
        <taxon>Agaricomycetes</taxon>
        <taxon>Hymenochaetales</taxon>
        <taxon>Schizoporaceae</taxon>
        <taxon>Schizopora</taxon>
    </lineage>
</organism>
<evidence type="ECO:0000313" key="2">
    <source>
        <dbReference type="Proteomes" id="UP000053477"/>
    </source>
</evidence>
<keyword evidence="2" id="KW-1185">Reference proteome</keyword>
<accession>A0A0H2RCR6</accession>
<dbReference type="EMBL" id="KQ086148">
    <property type="protein sequence ID" value="KLO07303.1"/>
    <property type="molecule type" value="Genomic_DNA"/>
</dbReference>
<dbReference type="Proteomes" id="UP000053477">
    <property type="component" value="Unassembled WGS sequence"/>
</dbReference>
<protein>
    <submittedName>
        <fullName evidence="1">Uncharacterized protein</fullName>
    </submittedName>
</protein>
<dbReference type="InParanoid" id="A0A0H2RCR6"/>
<gene>
    <name evidence="1" type="ORF">SCHPADRAFT_984333</name>
</gene>
<evidence type="ECO:0000313" key="1">
    <source>
        <dbReference type="EMBL" id="KLO07303.1"/>
    </source>
</evidence>
<proteinExistence type="predicted"/>
<dbReference type="AlphaFoldDB" id="A0A0H2RCR6"/>
<reference evidence="1 2" key="1">
    <citation type="submission" date="2015-04" db="EMBL/GenBank/DDBJ databases">
        <title>Complete genome sequence of Schizopora paradoxa KUC8140, a cosmopolitan wood degrader in East Asia.</title>
        <authorList>
            <consortium name="DOE Joint Genome Institute"/>
            <person name="Min B."/>
            <person name="Park H."/>
            <person name="Jang Y."/>
            <person name="Kim J.-J."/>
            <person name="Kim K.H."/>
            <person name="Pangilinan J."/>
            <person name="Lipzen A."/>
            <person name="Riley R."/>
            <person name="Grigoriev I.V."/>
            <person name="Spatafora J.W."/>
            <person name="Choi I.-G."/>
        </authorList>
    </citation>
    <scope>NUCLEOTIDE SEQUENCE [LARGE SCALE GENOMIC DNA]</scope>
    <source>
        <strain evidence="1 2">KUC8140</strain>
    </source>
</reference>